<evidence type="ECO:0000313" key="2">
    <source>
        <dbReference type="EMBL" id="OGY25610.1"/>
    </source>
</evidence>
<dbReference type="Proteomes" id="UP000176389">
    <property type="component" value="Unassembled WGS sequence"/>
</dbReference>
<sequence>MIHWVLDPPMVWVLIMTGFFVAIGVLVKLATSDFFLSDPITRRSKSTITRADQKRMVRVAERFVREDAEAIRRNNRQG</sequence>
<protein>
    <submittedName>
        <fullName evidence="2">Uncharacterized protein</fullName>
    </submittedName>
</protein>
<feature type="transmembrane region" description="Helical" evidence="1">
    <location>
        <begin position="12"/>
        <end position="36"/>
    </location>
</feature>
<organism evidence="2 3">
    <name type="scientific">Candidatus Woykebacteria bacterium RBG_16_43_9</name>
    <dbReference type="NCBI Taxonomy" id="1802596"/>
    <lineage>
        <taxon>Bacteria</taxon>
        <taxon>Candidatus Woykeibacteriota</taxon>
    </lineage>
</organism>
<dbReference type="STRING" id="1802596.A2Z11_04720"/>
<gene>
    <name evidence="2" type="ORF">A2Z11_04720</name>
</gene>
<dbReference type="AlphaFoldDB" id="A0A1G1WDQ8"/>
<evidence type="ECO:0000313" key="3">
    <source>
        <dbReference type="Proteomes" id="UP000176389"/>
    </source>
</evidence>
<accession>A0A1G1WDQ8</accession>
<keyword evidence="1" id="KW-1133">Transmembrane helix</keyword>
<keyword evidence="1" id="KW-0472">Membrane</keyword>
<evidence type="ECO:0000256" key="1">
    <source>
        <dbReference type="SAM" id="Phobius"/>
    </source>
</evidence>
<name>A0A1G1WDQ8_9BACT</name>
<comment type="caution">
    <text evidence="2">The sequence shown here is derived from an EMBL/GenBank/DDBJ whole genome shotgun (WGS) entry which is preliminary data.</text>
</comment>
<reference evidence="2 3" key="1">
    <citation type="journal article" date="2016" name="Nat. Commun.">
        <title>Thousands of microbial genomes shed light on interconnected biogeochemical processes in an aquifer system.</title>
        <authorList>
            <person name="Anantharaman K."/>
            <person name="Brown C.T."/>
            <person name="Hug L.A."/>
            <person name="Sharon I."/>
            <person name="Castelle C.J."/>
            <person name="Probst A.J."/>
            <person name="Thomas B.C."/>
            <person name="Singh A."/>
            <person name="Wilkins M.J."/>
            <person name="Karaoz U."/>
            <person name="Brodie E.L."/>
            <person name="Williams K.H."/>
            <person name="Hubbard S.S."/>
            <person name="Banfield J.F."/>
        </authorList>
    </citation>
    <scope>NUCLEOTIDE SEQUENCE [LARGE SCALE GENOMIC DNA]</scope>
</reference>
<keyword evidence="1" id="KW-0812">Transmembrane</keyword>
<proteinExistence type="predicted"/>
<dbReference type="EMBL" id="MHCS01000044">
    <property type="protein sequence ID" value="OGY25610.1"/>
    <property type="molecule type" value="Genomic_DNA"/>
</dbReference>